<comment type="caution">
    <text evidence="2">The sequence shown here is derived from an EMBL/GenBank/DDBJ whole genome shotgun (WGS) entry which is preliminary data.</text>
</comment>
<keyword evidence="1" id="KW-1133">Transmembrane helix</keyword>
<accession>A0A9W9ZF71</accession>
<dbReference type="Proteomes" id="UP001163046">
    <property type="component" value="Unassembled WGS sequence"/>
</dbReference>
<sequence length="128" mass="14421">MREHSTEFFVLEGRTSKRQTLGQITYFPIIFFAFGILVGTAYWQAEGNGGILLMSAYCIYTVSSPLFLSAILMAHLNKALNIFHLERADGCGRSYENVIQNIRANCCCVRDSCYSVFCYVILHGDDVI</sequence>
<keyword evidence="1" id="KW-0472">Membrane</keyword>
<organism evidence="2 3">
    <name type="scientific">Desmophyllum pertusum</name>
    <dbReference type="NCBI Taxonomy" id="174260"/>
    <lineage>
        <taxon>Eukaryota</taxon>
        <taxon>Metazoa</taxon>
        <taxon>Cnidaria</taxon>
        <taxon>Anthozoa</taxon>
        <taxon>Hexacorallia</taxon>
        <taxon>Scleractinia</taxon>
        <taxon>Caryophylliina</taxon>
        <taxon>Caryophylliidae</taxon>
        <taxon>Desmophyllum</taxon>
    </lineage>
</organism>
<evidence type="ECO:0000313" key="3">
    <source>
        <dbReference type="Proteomes" id="UP001163046"/>
    </source>
</evidence>
<protein>
    <submittedName>
        <fullName evidence="2">Uncharacterized protein</fullName>
    </submittedName>
</protein>
<feature type="transmembrane region" description="Helical" evidence="1">
    <location>
        <begin position="24"/>
        <end position="45"/>
    </location>
</feature>
<proteinExistence type="predicted"/>
<dbReference type="OrthoDB" id="10519467at2759"/>
<evidence type="ECO:0000313" key="2">
    <source>
        <dbReference type="EMBL" id="KAJ7380406.1"/>
    </source>
</evidence>
<evidence type="ECO:0000256" key="1">
    <source>
        <dbReference type="SAM" id="Phobius"/>
    </source>
</evidence>
<feature type="transmembrane region" description="Helical" evidence="1">
    <location>
        <begin position="51"/>
        <end position="74"/>
    </location>
</feature>
<dbReference type="AlphaFoldDB" id="A0A9W9ZF71"/>
<reference evidence="2" key="1">
    <citation type="submission" date="2023-01" db="EMBL/GenBank/DDBJ databases">
        <title>Genome assembly of the deep-sea coral Lophelia pertusa.</title>
        <authorList>
            <person name="Herrera S."/>
            <person name="Cordes E."/>
        </authorList>
    </citation>
    <scope>NUCLEOTIDE SEQUENCE</scope>
    <source>
        <strain evidence="2">USNM1676648</strain>
        <tissue evidence="2">Polyp</tissue>
    </source>
</reference>
<name>A0A9W9ZF71_9CNID</name>
<gene>
    <name evidence="2" type="ORF">OS493_008863</name>
</gene>
<dbReference type="EMBL" id="MU826353">
    <property type="protein sequence ID" value="KAJ7380406.1"/>
    <property type="molecule type" value="Genomic_DNA"/>
</dbReference>
<keyword evidence="3" id="KW-1185">Reference proteome</keyword>
<keyword evidence="1" id="KW-0812">Transmembrane</keyword>